<feature type="compositionally biased region" description="Basic residues" evidence="1">
    <location>
        <begin position="71"/>
        <end position="86"/>
    </location>
</feature>
<keyword evidence="3" id="KW-1185">Reference proteome</keyword>
<name>A0A8J4D0I0_9CHLO</name>
<accession>A0A8J4D0I0</accession>
<feature type="compositionally biased region" description="Basic residues" evidence="1">
    <location>
        <begin position="115"/>
        <end position="129"/>
    </location>
</feature>
<organism evidence="2 3">
    <name type="scientific">Volvox reticuliferus</name>
    <dbReference type="NCBI Taxonomy" id="1737510"/>
    <lineage>
        <taxon>Eukaryota</taxon>
        <taxon>Viridiplantae</taxon>
        <taxon>Chlorophyta</taxon>
        <taxon>core chlorophytes</taxon>
        <taxon>Chlorophyceae</taxon>
        <taxon>CS clade</taxon>
        <taxon>Chlamydomonadales</taxon>
        <taxon>Volvocaceae</taxon>
        <taxon>Volvox</taxon>
    </lineage>
</organism>
<feature type="region of interest" description="Disordered" evidence="1">
    <location>
        <begin position="70"/>
        <end position="100"/>
    </location>
</feature>
<comment type="caution">
    <text evidence="2">The sequence shown here is derived from an EMBL/GenBank/DDBJ whole genome shotgun (WGS) entry which is preliminary data.</text>
</comment>
<evidence type="ECO:0000313" key="2">
    <source>
        <dbReference type="EMBL" id="GIL90504.1"/>
    </source>
</evidence>
<gene>
    <name evidence="2" type="ORF">Vretifemale_18146</name>
</gene>
<dbReference type="Proteomes" id="UP000747110">
    <property type="component" value="Unassembled WGS sequence"/>
</dbReference>
<dbReference type="AlphaFoldDB" id="A0A8J4D0I0"/>
<feature type="non-terminal residue" evidence="2">
    <location>
        <position position="1"/>
    </location>
</feature>
<proteinExistence type="predicted"/>
<evidence type="ECO:0000256" key="1">
    <source>
        <dbReference type="SAM" id="MobiDB-lite"/>
    </source>
</evidence>
<sequence>PPLAFPLAPIPTSYLLIQVEGRTAVLIPFREEIGGNLRVVAAADVAAEERLVDGPTAVEAHLRQYLLKPAAKPHRRRHHHLRRHCKPSSSPSPPPPSPLQAVIITVTTTSVAIASRHHHRHHHLRRHCKPSSSPSPPKPS</sequence>
<protein>
    <submittedName>
        <fullName evidence="2">Uncharacterized protein</fullName>
    </submittedName>
</protein>
<dbReference type="EMBL" id="BNCP01000057">
    <property type="protein sequence ID" value="GIL90504.1"/>
    <property type="molecule type" value="Genomic_DNA"/>
</dbReference>
<reference evidence="2" key="1">
    <citation type="journal article" date="2021" name="Proc. Natl. Acad. Sci. U.S.A.">
        <title>Three genomes in the algal genus Volvox reveal the fate of a haploid sex-determining region after a transition to homothallism.</title>
        <authorList>
            <person name="Yamamoto K."/>
            <person name="Hamaji T."/>
            <person name="Kawai-Toyooka H."/>
            <person name="Matsuzaki R."/>
            <person name="Takahashi F."/>
            <person name="Nishimura Y."/>
            <person name="Kawachi M."/>
            <person name="Noguchi H."/>
            <person name="Minakuchi Y."/>
            <person name="Umen J.G."/>
            <person name="Toyoda A."/>
            <person name="Nozaki H."/>
        </authorList>
    </citation>
    <scope>NUCLEOTIDE SEQUENCE</scope>
    <source>
        <strain evidence="2">NIES-3786</strain>
    </source>
</reference>
<feature type="region of interest" description="Disordered" evidence="1">
    <location>
        <begin position="115"/>
        <end position="140"/>
    </location>
</feature>
<evidence type="ECO:0000313" key="3">
    <source>
        <dbReference type="Proteomes" id="UP000747110"/>
    </source>
</evidence>